<comment type="similarity">
    <text evidence="1">Belongs to the AB hydrolase superfamily. AB hydrolase 2 family.</text>
</comment>
<dbReference type="InterPro" id="IPR003140">
    <property type="entry name" value="PLipase/COase/thioEstase"/>
</dbReference>
<accession>A0A2B4SLK0</accession>
<dbReference type="EC" id="3.1.2.22" evidence="2"/>
<dbReference type="EMBL" id="LSMT01000058">
    <property type="protein sequence ID" value="PFX29953.1"/>
    <property type="molecule type" value="Genomic_DNA"/>
</dbReference>
<organism evidence="5 6">
    <name type="scientific">Stylophora pistillata</name>
    <name type="common">Smooth cauliflower coral</name>
    <dbReference type="NCBI Taxonomy" id="50429"/>
    <lineage>
        <taxon>Eukaryota</taxon>
        <taxon>Metazoa</taxon>
        <taxon>Cnidaria</taxon>
        <taxon>Anthozoa</taxon>
        <taxon>Hexacorallia</taxon>
        <taxon>Scleractinia</taxon>
        <taxon>Astrocoeniina</taxon>
        <taxon>Pocilloporidae</taxon>
        <taxon>Stylophora</taxon>
    </lineage>
</organism>
<dbReference type="Gene3D" id="3.40.50.1820">
    <property type="entry name" value="alpha/beta hydrolase"/>
    <property type="match status" value="1"/>
</dbReference>
<evidence type="ECO:0000256" key="3">
    <source>
        <dbReference type="ARBA" id="ARBA00022801"/>
    </source>
</evidence>
<dbReference type="InterPro" id="IPR050565">
    <property type="entry name" value="LYPA1-2/EST-like"/>
</dbReference>
<comment type="caution">
    <text evidence="5">The sequence shown here is derived from an EMBL/GenBank/DDBJ whole genome shotgun (WGS) entry which is preliminary data.</text>
</comment>
<dbReference type="PANTHER" id="PTHR10655">
    <property type="entry name" value="LYSOPHOSPHOLIPASE-RELATED"/>
    <property type="match status" value="1"/>
</dbReference>
<dbReference type="STRING" id="50429.A0A2B4SLK0"/>
<dbReference type="GO" id="GO:0008474">
    <property type="term" value="F:palmitoyl-(protein) hydrolase activity"/>
    <property type="evidence" value="ECO:0007669"/>
    <property type="project" value="UniProtKB-EC"/>
</dbReference>
<dbReference type="OrthoDB" id="2418081at2759"/>
<dbReference type="SUPFAM" id="SSF53474">
    <property type="entry name" value="alpha/beta-Hydrolases"/>
    <property type="match status" value="1"/>
</dbReference>
<evidence type="ECO:0000256" key="2">
    <source>
        <dbReference type="ARBA" id="ARBA00012423"/>
    </source>
</evidence>
<dbReference type="InterPro" id="IPR029058">
    <property type="entry name" value="AB_hydrolase_fold"/>
</dbReference>
<dbReference type="Proteomes" id="UP000225706">
    <property type="component" value="Unassembled WGS sequence"/>
</dbReference>
<evidence type="ECO:0000256" key="1">
    <source>
        <dbReference type="ARBA" id="ARBA00006499"/>
    </source>
</evidence>
<dbReference type="GO" id="GO:0005737">
    <property type="term" value="C:cytoplasm"/>
    <property type="evidence" value="ECO:0007669"/>
    <property type="project" value="TreeGrafter"/>
</dbReference>
<dbReference type="PANTHER" id="PTHR10655:SF17">
    <property type="entry name" value="LYSOPHOSPHOLIPASE-LIKE PROTEIN 1"/>
    <property type="match status" value="1"/>
</dbReference>
<reference evidence="6" key="1">
    <citation type="journal article" date="2017" name="bioRxiv">
        <title>Comparative analysis of the genomes of Stylophora pistillata and Acropora digitifera provides evidence for extensive differences between species of corals.</title>
        <authorList>
            <person name="Voolstra C.R."/>
            <person name="Li Y."/>
            <person name="Liew Y.J."/>
            <person name="Baumgarten S."/>
            <person name="Zoccola D."/>
            <person name="Flot J.-F."/>
            <person name="Tambutte S."/>
            <person name="Allemand D."/>
            <person name="Aranda M."/>
        </authorList>
    </citation>
    <scope>NUCLEOTIDE SEQUENCE [LARGE SCALE GENOMIC DNA]</scope>
</reference>
<feature type="domain" description="Phospholipase/carboxylesterase/thioesterase" evidence="4">
    <location>
        <begin position="21"/>
        <end position="158"/>
    </location>
</feature>
<protein>
    <recommendedName>
        <fullName evidence="2">palmitoyl-protein hydrolase</fullName>
        <ecNumber evidence="2">3.1.2.22</ecNumber>
    </recommendedName>
</protein>
<proteinExistence type="inferred from homology"/>
<keyword evidence="3" id="KW-0378">Hydrolase</keyword>
<name>A0A2B4SLK0_STYPI</name>
<dbReference type="Pfam" id="PF02230">
    <property type="entry name" value="Abhydrolase_2"/>
    <property type="match status" value="1"/>
</dbReference>
<dbReference type="AlphaFoldDB" id="A0A2B4SLK0"/>
<gene>
    <name evidence="5" type="primary">LYPLAL1</name>
    <name evidence="5" type="ORF">AWC38_SpisGene5251</name>
</gene>
<keyword evidence="6" id="KW-1185">Reference proteome</keyword>
<dbReference type="GO" id="GO:0052689">
    <property type="term" value="F:carboxylic ester hydrolase activity"/>
    <property type="evidence" value="ECO:0007669"/>
    <property type="project" value="TreeGrafter"/>
</dbReference>
<evidence type="ECO:0000313" key="5">
    <source>
        <dbReference type="EMBL" id="PFX29953.1"/>
    </source>
</evidence>
<sequence>MAVEKLRCVTSLEKFQQIGSLFFLHDQGDTAESSRSLLKGIFNKEFEFDHIRVIYPQAPDIIYQVAHGGLKPGLWYERNTSSPTAMERMDSIDHSCSLICHLIDQEKARGIPIDRIVIGGFGMGGNLAMHVGFRYLTDIVGVFAHSSIFSTRSTVFETIRKDRELNKDKKFPALFMWNGRKDKNWLRWAAHPAESYMDLKIKTDFHVNFAMQGHEIISDEMFYLRKWVERIIPSPDKNTKDQ</sequence>
<evidence type="ECO:0000259" key="4">
    <source>
        <dbReference type="Pfam" id="PF02230"/>
    </source>
</evidence>
<evidence type="ECO:0000313" key="6">
    <source>
        <dbReference type="Proteomes" id="UP000225706"/>
    </source>
</evidence>